<keyword evidence="2" id="KW-0812">Transmembrane</keyword>
<evidence type="ECO:0000313" key="5">
    <source>
        <dbReference type="Proteomes" id="UP000672657"/>
    </source>
</evidence>
<evidence type="ECO:0000256" key="1">
    <source>
        <dbReference type="SAM" id="MobiDB-lite"/>
    </source>
</evidence>
<keyword evidence="5" id="KW-1185">Reference proteome</keyword>
<proteinExistence type="predicted"/>
<keyword evidence="2" id="KW-0472">Membrane</keyword>
<keyword evidence="2" id="KW-1133">Transmembrane helix</keyword>
<gene>
    <name evidence="4" type="ORF">LMG26411_07789</name>
</gene>
<dbReference type="InterPro" id="IPR025743">
    <property type="entry name" value="TssM1_N"/>
</dbReference>
<accession>A0ABN7QIM6</accession>
<dbReference type="PANTHER" id="PTHR36153">
    <property type="entry name" value="INNER MEMBRANE PROTEIN-RELATED"/>
    <property type="match status" value="1"/>
</dbReference>
<comment type="caution">
    <text evidence="4">The sequence shown here is derived from an EMBL/GenBank/DDBJ whole genome shotgun (WGS) entry which is preliminary data.</text>
</comment>
<dbReference type="EMBL" id="CAJPVI010000094">
    <property type="protein sequence ID" value="CAG2160822.1"/>
    <property type="molecule type" value="Genomic_DNA"/>
</dbReference>
<evidence type="ECO:0000256" key="2">
    <source>
        <dbReference type="SAM" id="Phobius"/>
    </source>
</evidence>
<evidence type="ECO:0000259" key="3">
    <source>
        <dbReference type="Pfam" id="PF14331"/>
    </source>
</evidence>
<dbReference type="Pfam" id="PF14331">
    <property type="entry name" value="IcmF-related_N"/>
    <property type="match status" value="1"/>
</dbReference>
<evidence type="ECO:0000313" key="4">
    <source>
        <dbReference type="EMBL" id="CAG2160822.1"/>
    </source>
</evidence>
<organism evidence="4 5">
    <name type="scientific">Cupriavidus numazuensis</name>
    <dbReference type="NCBI Taxonomy" id="221992"/>
    <lineage>
        <taxon>Bacteria</taxon>
        <taxon>Pseudomonadati</taxon>
        <taxon>Pseudomonadota</taxon>
        <taxon>Betaproteobacteria</taxon>
        <taxon>Burkholderiales</taxon>
        <taxon>Burkholderiaceae</taxon>
        <taxon>Cupriavidus</taxon>
    </lineage>
</organism>
<reference evidence="4 5" key="1">
    <citation type="submission" date="2021-03" db="EMBL/GenBank/DDBJ databases">
        <authorList>
            <person name="Peeters C."/>
        </authorList>
    </citation>
    <scope>NUCLEOTIDE SEQUENCE [LARGE SCALE GENOMIC DNA]</scope>
    <source>
        <strain evidence="4 5">LMG 26411</strain>
    </source>
</reference>
<protein>
    <recommendedName>
        <fullName evidence="3">Type VI secretion system component TssM1 N-terminal domain-containing protein</fullName>
    </recommendedName>
</protein>
<feature type="domain" description="Type VI secretion system component TssM1 N-terminal" evidence="3">
    <location>
        <begin position="139"/>
        <end position="417"/>
    </location>
</feature>
<name>A0ABN7QIM6_9BURK</name>
<dbReference type="Proteomes" id="UP000672657">
    <property type="component" value="Unassembled WGS sequence"/>
</dbReference>
<dbReference type="PANTHER" id="PTHR36153:SF1">
    <property type="entry name" value="TYPE VI SECRETION SYSTEM COMPONENT TSSM1"/>
    <property type="match status" value="1"/>
</dbReference>
<dbReference type="InterPro" id="IPR053156">
    <property type="entry name" value="T6SS_TssM-like"/>
</dbReference>
<sequence>MLTSNLFLISIGVLTLVAFAVLGLVLYYAAQGGRAKPAGERKIVRLRTDTLRAAFRQAIELIEGNLVSRAERYNIPWIMVLNEGDDARPLPIAQSGVSSALGTDAANAAATQGISWHFFDRGVVIDINAGYLGSPDDDGDEKPWDEFLGLCRNYRPQRPFDSVVITVPAAKLLADDTDAQLELVRRAKLVHRRLWLAQNRFAVRFAVYVVVTGAEALPGFAQFARDLPEPMRASMLGWSSPYDLSATYQSDWVEAALSSIVRSVSDSAAELLAAAPPDLDARQLLLLPARIEAMRAQLQRYIDELLRPSAYHEPFFFRGVYLTGDSGELAAQGLSGVPRGELEREREDSESLPERIEPVLDAGEGSVAGGTHLTELMLQPAFLRDLFDKKIFLEYGLTRPSRSQHLARPVVHRALRWGGVALLGVWGVGLAVNTWQLGQRKAELLAALGGLRNASQQRAQAEQAGQELPPEWYRRQTLGLIDMNQRLMAQSTWSVFMPGSWSPFDDLDERVREHFQREFGKVALPTIHREMLARVSQLTGVVRDPSTAELVIGDDCAAPAGARGDAGGPRSLAIEDLPEMRALQQYVGAVDQFDAALSALQRLENGGEGRSEALRTVVRYALGAELHGDVSGTLSYFRTDGGAGRGAQAMIGSAPAIGPTQVVQPLRCSYDKGARQLEARLFSDNALLVAERSVRDGLEALGGAGTDFSHVLGDYRGIVAGIATQQELLAGGKAGWLRQPQFAPGQAYERLLAQATRSRLLGEDLVARQRERSRAGFAALREELAQRFSGPEAGIVWQDKEGRYAVAPERLALRDRLAALVSQPFMTAPRDLPLPALGARTVVNWDRQQLDQAMTLAETRKRFVGEGLADLPGASRDTVARSIDAQFTRLMMDQVAAAAVVAPAGAAGSTGSDSAAFEAALGRLVKIKTALAEMHATARVEDLDALISRDALAHLRAVDEALQQSELYAIRQSGGDARSRSPMLAAFGLSDAAGLGPYLDQQSGRALALGREASLYLGVLNAGDAASPLAQRWLAITRDLERYRLKNPNSHLLMLEQFIQGMAADGGRGGCFGRFASRLPRGADDYFATLQARVYEGLLARCAQGYFAELQRQWDGFSAIFNERVAGHAPFGAAVQGGASPAEQTMADYGELGRVLKRYEQVSTVYREPRGDGPLKGLSSGMPVHQFMDSFEQVRTLLSPLYPVDDSTPGGYDVNVDFRVNRSAELAGNQIIDWSLSVGAQSLSQQEAPRSLRWEYGMPVMLTLRFAKDSPLQAAADPRQRALSTDGRSMTWRFADPWALISFIGRQRVADPSVRAEGAASLLRFDFPLAPATPADLSAVPKQGQGRVFLRMALTPAGKKTPLPWPRSFPTRAPDWHPL</sequence>
<feature type="transmembrane region" description="Helical" evidence="2">
    <location>
        <begin position="6"/>
        <end position="29"/>
    </location>
</feature>
<dbReference type="RefSeq" id="WP_211958520.1">
    <property type="nucleotide sequence ID" value="NZ_CAJPVI010000094.1"/>
</dbReference>
<feature type="compositionally biased region" description="Basic and acidic residues" evidence="1">
    <location>
        <begin position="340"/>
        <end position="353"/>
    </location>
</feature>
<feature type="region of interest" description="Disordered" evidence="1">
    <location>
        <begin position="333"/>
        <end position="353"/>
    </location>
</feature>